<organism evidence="1">
    <name type="scientific">bioreactor metagenome</name>
    <dbReference type="NCBI Taxonomy" id="1076179"/>
    <lineage>
        <taxon>unclassified sequences</taxon>
        <taxon>metagenomes</taxon>
        <taxon>ecological metagenomes</taxon>
    </lineage>
</organism>
<name>A0A645JBH7_9ZZZZ</name>
<reference evidence="1" key="1">
    <citation type="submission" date="2019-08" db="EMBL/GenBank/DDBJ databases">
        <authorList>
            <person name="Kucharzyk K."/>
            <person name="Murdoch R.W."/>
            <person name="Higgins S."/>
            <person name="Loffler F."/>
        </authorList>
    </citation>
    <scope>NUCLEOTIDE SEQUENCE</scope>
</reference>
<comment type="caution">
    <text evidence="1">The sequence shown here is derived from an EMBL/GenBank/DDBJ whole genome shotgun (WGS) entry which is preliminary data.</text>
</comment>
<sequence length="101" mass="10575">MKFQGAVEGDCRLAGEAYHAQAVGAVRSNFILDDSVVEAEHFAYVVSGFAVLTQNEDAVSDAVGKLLLLCVQVGESADVSISRIAGDHIALVDVLAVGVER</sequence>
<gene>
    <name evidence="1" type="ORF">SDC9_207844</name>
</gene>
<proteinExistence type="predicted"/>
<accession>A0A645JBH7</accession>
<dbReference type="AlphaFoldDB" id="A0A645JBH7"/>
<protein>
    <submittedName>
        <fullName evidence="1">Uncharacterized protein</fullName>
    </submittedName>
</protein>
<dbReference type="EMBL" id="VSSQ01134981">
    <property type="protein sequence ID" value="MPN60119.1"/>
    <property type="molecule type" value="Genomic_DNA"/>
</dbReference>
<evidence type="ECO:0000313" key="1">
    <source>
        <dbReference type="EMBL" id="MPN60119.1"/>
    </source>
</evidence>